<evidence type="ECO:0000256" key="6">
    <source>
        <dbReference type="ARBA" id="ARBA00022840"/>
    </source>
</evidence>
<comment type="subcellular location">
    <subcellularLocation>
        <location evidence="8">Cytoplasm</location>
    </subcellularLocation>
</comment>
<dbReference type="EC" id="6.3.2.1" evidence="8"/>
<dbReference type="NCBIfam" id="TIGR00018">
    <property type="entry name" value="panC"/>
    <property type="match status" value="1"/>
</dbReference>
<keyword evidence="4 8" id="KW-0566">Pantothenate biosynthesis</keyword>
<proteinExistence type="inferred from homology"/>
<keyword evidence="8" id="KW-0963">Cytoplasm</keyword>
<evidence type="ECO:0000256" key="4">
    <source>
        <dbReference type="ARBA" id="ARBA00022655"/>
    </source>
</evidence>
<dbReference type="PANTHER" id="PTHR21299">
    <property type="entry name" value="CYTIDYLATE KINASE/PANTOATE-BETA-ALANINE LIGASE"/>
    <property type="match status" value="1"/>
</dbReference>
<evidence type="ECO:0000256" key="3">
    <source>
        <dbReference type="ARBA" id="ARBA00022598"/>
    </source>
</evidence>
<feature type="binding site" evidence="8">
    <location>
        <position position="159"/>
    </location>
    <ligand>
        <name>(R)-pantoate</name>
        <dbReference type="ChEBI" id="CHEBI:15980"/>
    </ligand>
</feature>
<dbReference type="Pfam" id="PF02569">
    <property type="entry name" value="Pantoate_ligase"/>
    <property type="match status" value="1"/>
</dbReference>
<name>A0A7Z0AAX9_9MICO</name>
<dbReference type="SUPFAM" id="SSF52374">
    <property type="entry name" value="Nucleotidylyl transferase"/>
    <property type="match status" value="1"/>
</dbReference>
<feature type="binding site" evidence="8">
    <location>
        <position position="64"/>
    </location>
    <ligand>
        <name>beta-alanine</name>
        <dbReference type="ChEBI" id="CHEBI:57966"/>
    </ligand>
</feature>
<dbReference type="Gene3D" id="3.30.1300.10">
    <property type="entry name" value="Pantoate-beta-alanine ligase, C-terminal domain"/>
    <property type="match status" value="1"/>
</dbReference>
<gene>
    <name evidence="8" type="primary">panC</name>
    <name evidence="9" type="ORF">BJY26_000147</name>
</gene>
<dbReference type="RefSeq" id="WP_179424823.1">
    <property type="nucleotide sequence ID" value="NZ_JACBZP010000001.1"/>
</dbReference>
<keyword evidence="6 8" id="KW-0067">ATP-binding</keyword>
<sequence length="302" mass="32162">MCAVEVIRTKSALRARLDGDRRAGLRIGLVPTMGSLHAGHLSLIEAARAENDVVVMSLFVNPAQFGAGEDLDSYPRDEERDVRLAGAAGTDIVYAPDVAEVYPHGFSTEVRVSGVSEVLCGDPSRRGPGHFDGVTTVVSKLLNSVAPDVAYFGQKDAQQVIVVKKMVADLDFPVTISAQPTVREQDGVALSSRNAYLTEDERPRAAAISRALNAVRERAVSDELTAALEAGRRILEGAGLDVEYLEARDAETLADVHEVGDRPVLVAAAVHLGRARLIDNVVIDAAPSDDTAIDDTARGDES</sequence>
<evidence type="ECO:0000256" key="1">
    <source>
        <dbReference type="ARBA" id="ARBA00004990"/>
    </source>
</evidence>
<comment type="function">
    <text evidence="8">Catalyzes the condensation of pantoate with beta-alanine in an ATP-dependent reaction via a pantoyl-adenylate intermediate.</text>
</comment>
<dbReference type="Gene3D" id="3.40.50.620">
    <property type="entry name" value="HUPs"/>
    <property type="match status" value="1"/>
</dbReference>
<dbReference type="InterPro" id="IPR042176">
    <property type="entry name" value="Pantoate_ligase_C"/>
</dbReference>
<comment type="caution">
    <text evidence="9">The sequence shown here is derived from an EMBL/GenBank/DDBJ whole genome shotgun (WGS) entry which is preliminary data.</text>
</comment>
<comment type="catalytic activity">
    <reaction evidence="7 8">
        <text>(R)-pantoate + beta-alanine + ATP = (R)-pantothenate + AMP + diphosphate + H(+)</text>
        <dbReference type="Rhea" id="RHEA:10912"/>
        <dbReference type="ChEBI" id="CHEBI:15378"/>
        <dbReference type="ChEBI" id="CHEBI:15980"/>
        <dbReference type="ChEBI" id="CHEBI:29032"/>
        <dbReference type="ChEBI" id="CHEBI:30616"/>
        <dbReference type="ChEBI" id="CHEBI:33019"/>
        <dbReference type="ChEBI" id="CHEBI:57966"/>
        <dbReference type="ChEBI" id="CHEBI:456215"/>
        <dbReference type="EC" id="6.3.2.1"/>
    </reaction>
</comment>
<organism evidence="9 10">
    <name type="scientific">Spelaeicoccus albus</name>
    <dbReference type="NCBI Taxonomy" id="1280376"/>
    <lineage>
        <taxon>Bacteria</taxon>
        <taxon>Bacillati</taxon>
        <taxon>Actinomycetota</taxon>
        <taxon>Actinomycetes</taxon>
        <taxon>Micrococcales</taxon>
        <taxon>Brevibacteriaceae</taxon>
        <taxon>Spelaeicoccus</taxon>
    </lineage>
</organism>
<dbReference type="Proteomes" id="UP000539111">
    <property type="component" value="Unassembled WGS sequence"/>
</dbReference>
<feature type="active site" description="Proton donor" evidence="8">
    <location>
        <position position="40"/>
    </location>
</feature>
<reference evidence="9 10" key="1">
    <citation type="submission" date="2020-07" db="EMBL/GenBank/DDBJ databases">
        <title>Sequencing the genomes of 1000 actinobacteria strains.</title>
        <authorList>
            <person name="Klenk H.-P."/>
        </authorList>
    </citation>
    <scope>NUCLEOTIDE SEQUENCE [LARGE SCALE GENOMIC DNA]</scope>
    <source>
        <strain evidence="9 10">DSM 26341</strain>
    </source>
</reference>
<evidence type="ECO:0000256" key="8">
    <source>
        <dbReference type="HAMAP-Rule" id="MF_00158"/>
    </source>
</evidence>
<dbReference type="InterPro" id="IPR003721">
    <property type="entry name" value="Pantoate_ligase"/>
</dbReference>
<evidence type="ECO:0000256" key="5">
    <source>
        <dbReference type="ARBA" id="ARBA00022741"/>
    </source>
</evidence>
<dbReference type="InterPro" id="IPR014729">
    <property type="entry name" value="Rossmann-like_a/b/a_fold"/>
</dbReference>
<evidence type="ECO:0000313" key="9">
    <source>
        <dbReference type="EMBL" id="NYI65841.1"/>
    </source>
</evidence>
<keyword evidence="3 8" id="KW-0436">Ligase</keyword>
<dbReference type="GO" id="GO:0005829">
    <property type="term" value="C:cytosol"/>
    <property type="evidence" value="ECO:0007669"/>
    <property type="project" value="TreeGrafter"/>
</dbReference>
<evidence type="ECO:0000313" key="10">
    <source>
        <dbReference type="Proteomes" id="UP000539111"/>
    </source>
</evidence>
<comment type="subunit">
    <text evidence="8">Homodimer.</text>
</comment>
<feature type="binding site" evidence="8">
    <location>
        <begin position="153"/>
        <end position="156"/>
    </location>
    <ligand>
        <name>ATP</name>
        <dbReference type="ChEBI" id="CHEBI:30616"/>
    </ligand>
</feature>
<dbReference type="EMBL" id="JACBZP010000001">
    <property type="protein sequence ID" value="NYI65841.1"/>
    <property type="molecule type" value="Genomic_DNA"/>
</dbReference>
<evidence type="ECO:0000256" key="7">
    <source>
        <dbReference type="ARBA" id="ARBA00048258"/>
    </source>
</evidence>
<dbReference type="GO" id="GO:0004592">
    <property type="term" value="F:pantoate-beta-alanine ligase activity"/>
    <property type="evidence" value="ECO:0007669"/>
    <property type="project" value="UniProtKB-UniRule"/>
</dbReference>
<accession>A0A7Z0AAX9</accession>
<feature type="binding site" evidence="8">
    <location>
        <position position="64"/>
    </location>
    <ligand>
        <name>(R)-pantoate</name>
        <dbReference type="ChEBI" id="CHEBI:15980"/>
    </ligand>
</feature>
<feature type="binding site" evidence="8">
    <location>
        <begin position="33"/>
        <end position="40"/>
    </location>
    <ligand>
        <name>ATP</name>
        <dbReference type="ChEBI" id="CHEBI:30616"/>
    </ligand>
</feature>
<evidence type="ECO:0000256" key="2">
    <source>
        <dbReference type="ARBA" id="ARBA00009256"/>
    </source>
</evidence>
<comment type="miscellaneous">
    <text evidence="8">The reaction proceeds by a bi uni uni bi ping pong mechanism.</text>
</comment>
<dbReference type="HAMAP" id="MF_00158">
    <property type="entry name" value="PanC"/>
    <property type="match status" value="1"/>
</dbReference>
<comment type="similarity">
    <text evidence="2 8">Belongs to the pantothenate synthetase family.</text>
</comment>
<comment type="pathway">
    <text evidence="1 8">Cofactor biosynthesis; (R)-pantothenate biosynthesis; (R)-pantothenate from (R)-pantoate and beta-alanine: step 1/1.</text>
</comment>
<protein>
    <recommendedName>
        <fullName evidence="8">Pantothenate synthetase</fullName>
        <shortName evidence="8">PS</shortName>
        <ecNumber evidence="8">6.3.2.1</ecNumber>
    </recommendedName>
    <alternativeName>
        <fullName evidence="8">Pantoate--beta-alanine ligase</fullName>
    </alternativeName>
    <alternativeName>
        <fullName evidence="8">Pantoate-activating enzyme</fullName>
    </alternativeName>
</protein>
<feature type="binding site" evidence="8">
    <location>
        <begin position="190"/>
        <end position="193"/>
    </location>
    <ligand>
        <name>ATP</name>
        <dbReference type="ChEBI" id="CHEBI:30616"/>
    </ligand>
</feature>
<feature type="binding site" evidence="8">
    <location>
        <position position="182"/>
    </location>
    <ligand>
        <name>ATP</name>
        <dbReference type="ChEBI" id="CHEBI:30616"/>
    </ligand>
</feature>
<dbReference type="GO" id="GO:0015940">
    <property type="term" value="P:pantothenate biosynthetic process"/>
    <property type="evidence" value="ECO:0007669"/>
    <property type="project" value="UniProtKB-UniRule"/>
</dbReference>
<dbReference type="GO" id="GO:0005524">
    <property type="term" value="F:ATP binding"/>
    <property type="evidence" value="ECO:0007669"/>
    <property type="project" value="UniProtKB-KW"/>
</dbReference>
<dbReference type="AlphaFoldDB" id="A0A7Z0AAX9"/>
<dbReference type="PANTHER" id="PTHR21299:SF1">
    <property type="entry name" value="PANTOATE--BETA-ALANINE LIGASE"/>
    <property type="match status" value="1"/>
</dbReference>
<dbReference type="UniPathway" id="UPA00028">
    <property type="reaction ID" value="UER00005"/>
</dbReference>
<keyword evidence="10" id="KW-1185">Reference proteome</keyword>
<keyword evidence="5 8" id="KW-0547">Nucleotide-binding</keyword>
<dbReference type="CDD" id="cd00560">
    <property type="entry name" value="PanC"/>
    <property type="match status" value="1"/>
</dbReference>